<evidence type="ECO:0000259" key="1">
    <source>
        <dbReference type="Pfam" id="PF00557"/>
    </source>
</evidence>
<dbReference type="Pfam" id="PF01321">
    <property type="entry name" value="Creatinase_N"/>
    <property type="match status" value="1"/>
</dbReference>
<proteinExistence type="predicted"/>
<sequence length="396" mass="43745">MLNVTPKSEIETRTHRFQRRLSELGLNGALILLNSDMFYFTGTVQNSILYIPADGEPLLMVKKSLSRAQQESPLKNIIAIKSPKEIVGIIAEAGYASPAKIGLELDVLPVNLYNTYKKMFPNAEFSDVSPAIKETRAIKSPYEVELIRTALGVIDKAFLAVPSFLHEGMLEIELAALFEAEMRKRGYSNCCKMRAFNQDLFFGNLCTGNSGAYPSFFDGPVGGMGVSLSQPQGAGWKRINRNEVIYIDYTCVIQGYTGDQTRIFCIGELSPKLVKAYEAALLIEAEILKAMKPGIPAEEPHLLAVKLAEELGYKDYFMGYKEDRVKFIGHGIGLELDEWPILAKGLTTPILPGMTFALEPKFVFPEGAIGTESSFVMTEAGPELLSVTPNDITYIK</sequence>
<protein>
    <submittedName>
        <fullName evidence="3">Xaa-Pro aminopeptidase</fullName>
    </submittedName>
</protein>
<dbReference type="SUPFAM" id="SSF55920">
    <property type="entry name" value="Creatinase/aminopeptidase"/>
    <property type="match status" value="1"/>
</dbReference>
<keyword evidence="3" id="KW-0031">Aminopeptidase</keyword>
<dbReference type="InterPro" id="IPR050659">
    <property type="entry name" value="Peptidase_M24B"/>
</dbReference>
<dbReference type="Pfam" id="PF00557">
    <property type="entry name" value="Peptidase_M24"/>
    <property type="match status" value="1"/>
</dbReference>
<dbReference type="InterPro" id="IPR000587">
    <property type="entry name" value="Creatinase_N"/>
</dbReference>
<evidence type="ECO:0000259" key="2">
    <source>
        <dbReference type="Pfam" id="PF01321"/>
    </source>
</evidence>
<dbReference type="PANTHER" id="PTHR46112">
    <property type="entry name" value="AMINOPEPTIDASE"/>
    <property type="match status" value="1"/>
</dbReference>
<organism evidence="3 4">
    <name type="scientific">Sporomusa malonica</name>
    <dbReference type="NCBI Taxonomy" id="112901"/>
    <lineage>
        <taxon>Bacteria</taxon>
        <taxon>Bacillati</taxon>
        <taxon>Bacillota</taxon>
        <taxon>Negativicutes</taxon>
        <taxon>Selenomonadales</taxon>
        <taxon>Sporomusaceae</taxon>
        <taxon>Sporomusa</taxon>
    </lineage>
</organism>
<keyword evidence="3" id="KW-0378">Hydrolase</keyword>
<accession>A0A1W2DYP8</accession>
<dbReference type="STRING" id="112901.SAMN04488500_11917"/>
<dbReference type="GO" id="GO:0004177">
    <property type="term" value="F:aminopeptidase activity"/>
    <property type="evidence" value="ECO:0007669"/>
    <property type="project" value="UniProtKB-KW"/>
</dbReference>
<dbReference type="EMBL" id="FWXI01000019">
    <property type="protein sequence ID" value="SMD02634.1"/>
    <property type="molecule type" value="Genomic_DNA"/>
</dbReference>
<feature type="domain" description="Peptidase M24" evidence="1">
    <location>
        <begin position="145"/>
        <end position="379"/>
    </location>
</feature>
<keyword evidence="3" id="KW-0645">Protease</keyword>
<dbReference type="CDD" id="cd01066">
    <property type="entry name" value="APP_MetAP"/>
    <property type="match status" value="1"/>
</dbReference>
<dbReference type="InterPro" id="IPR029149">
    <property type="entry name" value="Creatin/AminoP/Spt16_N"/>
</dbReference>
<evidence type="ECO:0000313" key="4">
    <source>
        <dbReference type="Proteomes" id="UP000192738"/>
    </source>
</evidence>
<dbReference type="PANTHER" id="PTHR46112:SF2">
    <property type="entry name" value="XAA-PRO AMINOPEPTIDASE P-RELATED"/>
    <property type="match status" value="1"/>
</dbReference>
<dbReference type="SUPFAM" id="SSF53092">
    <property type="entry name" value="Creatinase/prolidase N-terminal domain"/>
    <property type="match status" value="1"/>
</dbReference>
<name>A0A1W2DYP8_9FIRM</name>
<dbReference type="AlphaFoldDB" id="A0A1W2DYP8"/>
<dbReference type="Gene3D" id="3.40.350.10">
    <property type="entry name" value="Creatinase/prolidase N-terminal domain"/>
    <property type="match status" value="1"/>
</dbReference>
<feature type="domain" description="Creatinase N-terminal" evidence="2">
    <location>
        <begin position="13"/>
        <end position="138"/>
    </location>
</feature>
<dbReference type="OrthoDB" id="9806388at2"/>
<gene>
    <name evidence="3" type="ORF">SAMN04488500_11917</name>
</gene>
<dbReference type="InterPro" id="IPR000994">
    <property type="entry name" value="Pept_M24"/>
</dbReference>
<dbReference type="Gene3D" id="3.90.230.10">
    <property type="entry name" value="Creatinase/methionine aminopeptidase superfamily"/>
    <property type="match status" value="1"/>
</dbReference>
<evidence type="ECO:0000313" key="3">
    <source>
        <dbReference type="EMBL" id="SMD02634.1"/>
    </source>
</evidence>
<dbReference type="InterPro" id="IPR036005">
    <property type="entry name" value="Creatinase/aminopeptidase-like"/>
</dbReference>
<keyword evidence="4" id="KW-1185">Reference proteome</keyword>
<reference evidence="3 4" key="1">
    <citation type="submission" date="2017-04" db="EMBL/GenBank/DDBJ databases">
        <authorList>
            <person name="Afonso C.L."/>
            <person name="Miller P.J."/>
            <person name="Scott M.A."/>
            <person name="Spackman E."/>
            <person name="Goraichik I."/>
            <person name="Dimitrov K.M."/>
            <person name="Suarez D.L."/>
            <person name="Swayne D.E."/>
        </authorList>
    </citation>
    <scope>NUCLEOTIDE SEQUENCE [LARGE SCALE GENOMIC DNA]</scope>
    <source>
        <strain evidence="3 4">DSM 5090</strain>
    </source>
</reference>
<dbReference type="Proteomes" id="UP000192738">
    <property type="component" value="Unassembled WGS sequence"/>
</dbReference>
<dbReference type="RefSeq" id="WP_084577402.1">
    <property type="nucleotide sequence ID" value="NZ_CP155572.1"/>
</dbReference>